<accession>A0ABP1C8Q2</accession>
<feature type="transmembrane region" description="Helical" evidence="5">
    <location>
        <begin position="20"/>
        <end position="41"/>
    </location>
</feature>
<dbReference type="InterPro" id="IPR007343">
    <property type="entry name" value="Uncharacterised_pept_Zn_put"/>
</dbReference>
<keyword evidence="4 5" id="KW-0472">Membrane</keyword>
<dbReference type="Proteomes" id="UP001497493">
    <property type="component" value="Chromosome"/>
</dbReference>
<keyword evidence="3 5" id="KW-1133">Transmembrane helix</keyword>
<dbReference type="PANTHER" id="PTHR30168">
    <property type="entry name" value="PUTATIVE MEMBRANE PROTEIN YPFJ"/>
    <property type="match status" value="1"/>
</dbReference>
<evidence type="ECO:0008006" key="8">
    <source>
        <dbReference type="Google" id="ProtNLM"/>
    </source>
</evidence>
<evidence type="ECO:0000256" key="4">
    <source>
        <dbReference type="ARBA" id="ARBA00023136"/>
    </source>
</evidence>
<sequence>MRFRRGRLSEQVEDRRGQAIGGRSLGIGAILLALVAAYFGVDPRAVLGLLGDDGPASTAPPADDSRAQFVSMVLADTEDTWHALFLKAGLDYQDPHLVLYQGATHTGCGLGRAALGPFYCPLDRKVYIDLGFYDELKSRYGAPGDFAQAYVIAHEVGHHVQNLLGISEKVRTAQERTDPVSANRLSVLLELQADCLAGVWAHHADRARQVLEQGDLEEGLRAASALGDDRLQRQSQGYAVPESFTHGSSAERMRWFQRGIQGGDPNACDTFTQAG</sequence>
<evidence type="ECO:0000256" key="1">
    <source>
        <dbReference type="ARBA" id="ARBA00004167"/>
    </source>
</evidence>
<keyword evidence="2 5" id="KW-0812">Transmembrane</keyword>
<evidence type="ECO:0000256" key="2">
    <source>
        <dbReference type="ARBA" id="ARBA00022692"/>
    </source>
</evidence>
<name>A0ABP1C8Q2_9GAMM</name>
<dbReference type="RefSeq" id="WP_348759178.1">
    <property type="nucleotide sequence ID" value="NZ_OZ026884.1"/>
</dbReference>
<dbReference type="PANTHER" id="PTHR30168:SF0">
    <property type="entry name" value="INNER MEMBRANE PROTEIN"/>
    <property type="match status" value="1"/>
</dbReference>
<gene>
    <name evidence="6" type="ORF">MECH1_V1_0859</name>
</gene>
<dbReference type="EMBL" id="OZ026884">
    <property type="protein sequence ID" value="CAL1239635.1"/>
    <property type="molecule type" value="Genomic_DNA"/>
</dbReference>
<proteinExistence type="predicted"/>
<protein>
    <recommendedName>
        <fullName evidence="8">Flagellar biosynthesis protein FlgM</fullName>
    </recommendedName>
</protein>
<evidence type="ECO:0000256" key="3">
    <source>
        <dbReference type="ARBA" id="ARBA00022989"/>
    </source>
</evidence>
<evidence type="ECO:0000256" key="5">
    <source>
        <dbReference type="SAM" id="Phobius"/>
    </source>
</evidence>
<comment type="subcellular location">
    <subcellularLocation>
        <location evidence="1">Membrane</location>
        <topology evidence="1">Single-pass membrane protein</topology>
    </subcellularLocation>
</comment>
<evidence type="ECO:0000313" key="7">
    <source>
        <dbReference type="Proteomes" id="UP001497493"/>
    </source>
</evidence>
<evidence type="ECO:0000313" key="6">
    <source>
        <dbReference type="EMBL" id="CAL1239635.1"/>
    </source>
</evidence>
<organism evidence="6 7">
    <name type="scientific">Candidatus Methylocalor cossyra</name>
    <dbReference type="NCBI Taxonomy" id="3108543"/>
    <lineage>
        <taxon>Bacteria</taxon>
        <taxon>Pseudomonadati</taxon>
        <taxon>Pseudomonadota</taxon>
        <taxon>Gammaproteobacteria</taxon>
        <taxon>Methylococcales</taxon>
        <taxon>Methylococcaceae</taxon>
        <taxon>Candidatus Methylocalor</taxon>
    </lineage>
</organism>
<dbReference type="Pfam" id="PF04228">
    <property type="entry name" value="Zn_peptidase"/>
    <property type="match status" value="1"/>
</dbReference>
<reference evidence="6 7" key="1">
    <citation type="submission" date="2024-04" db="EMBL/GenBank/DDBJ databases">
        <authorList>
            <person name="Cremers G."/>
        </authorList>
    </citation>
    <scope>NUCLEOTIDE SEQUENCE [LARGE SCALE GENOMIC DNA]</scope>
    <source>
        <strain evidence="6">MeCH1-AG</strain>
    </source>
</reference>
<keyword evidence="7" id="KW-1185">Reference proteome</keyword>